<gene>
    <name evidence="2" type="ORF">QR680_000053</name>
</gene>
<dbReference type="CDD" id="cd00170">
    <property type="entry name" value="SEC14"/>
    <property type="match status" value="1"/>
</dbReference>
<dbReference type="EMBL" id="JAUCMV010000005">
    <property type="protein sequence ID" value="KAK0393093.1"/>
    <property type="molecule type" value="Genomic_DNA"/>
</dbReference>
<comment type="caution">
    <text evidence="2">The sequence shown here is derived from an EMBL/GenBank/DDBJ whole genome shotgun (WGS) entry which is preliminary data.</text>
</comment>
<sequence length="395" mass="45249">MNSPAAADLSAEAKAYIAKLREAAEVPRGCAYATPYNLLRWLRAYSYDVDMAATKLKRHLVVREIMNLDGLEDITSSNIDERADRYSPISIAGKVKPGDNKLLLFDLSGRVDIQGLVNGVRATPFMLSRFRIMERILKSINREERLSGQMSGSVLVVDLDGLQFQTSLINVISGPYRIMWGTLLEQYPDLINKIVVINCPKFMNLVWKACTPFISEEYRNKIILTGDEWRAELKAHVHPSCLPVHYGGTLTGPDDDPFCRHMINYPPAEVFPDDLPDIRESLHAFTIPAGQQVVHTFQWRKGQLLEFFMKHSQEFTMIIMYSSERQIDESEWAEVYAGCERPALAKLDTWRWQTPHTGYYHIKYGNEKAWFLGVDVYYRIYLIEPDGSRLDTKAL</sequence>
<name>A0AA39LDA8_9BILA</name>
<dbReference type="PANTHER" id="PTHR47159:SF2">
    <property type="entry name" value="CRAL-TRIO DOMAIN-CONTAINING PROTEIN"/>
    <property type="match status" value="1"/>
</dbReference>
<dbReference type="SUPFAM" id="SSF52087">
    <property type="entry name" value="CRAL/TRIO domain"/>
    <property type="match status" value="1"/>
</dbReference>
<feature type="domain" description="CRAL-TRIO" evidence="1">
    <location>
        <begin position="79"/>
        <end position="254"/>
    </location>
</feature>
<dbReference type="InterPro" id="IPR053302">
    <property type="entry name" value="CRAL-TRIO_domain"/>
</dbReference>
<organism evidence="2 3">
    <name type="scientific">Steinernema hermaphroditum</name>
    <dbReference type="NCBI Taxonomy" id="289476"/>
    <lineage>
        <taxon>Eukaryota</taxon>
        <taxon>Metazoa</taxon>
        <taxon>Ecdysozoa</taxon>
        <taxon>Nematoda</taxon>
        <taxon>Chromadorea</taxon>
        <taxon>Rhabditida</taxon>
        <taxon>Tylenchina</taxon>
        <taxon>Panagrolaimomorpha</taxon>
        <taxon>Strongyloidoidea</taxon>
        <taxon>Steinernematidae</taxon>
        <taxon>Steinernema</taxon>
    </lineage>
</organism>
<dbReference type="SMART" id="SM00516">
    <property type="entry name" value="SEC14"/>
    <property type="match status" value="1"/>
</dbReference>
<dbReference type="InterPro" id="IPR001251">
    <property type="entry name" value="CRAL-TRIO_dom"/>
</dbReference>
<dbReference type="Gene3D" id="3.40.525.10">
    <property type="entry name" value="CRAL-TRIO lipid binding domain"/>
    <property type="match status" value="1"/>
</dbReference>
<dbReference type="Pfam" id="PF00650">
    <property type="entry name" value="CRAL_TRIO"/>
    <property type="match status" value="1"/>
</dbReference>
<dbReference type="PROSITE" id="PS50191">
    <property type="entry name" value="CRAL_TRIO"/>
    <property type="match status" value="1"/>
</dbReference>
<accession>A0AA39LDA8</accession>
<dbReference type="InterPro" id="IPR036865">
    <property type="entry name" value="CRAL-TRIO_dom_sf"/>
</dbReference>
<proteinExistence type="predicted"/>
<reference evidence="2" key="1">
    <citation type="submission" date="2023-06" db="EMBL/GenBank/DDBJ databases">
        <title>Genomic analysis of the entomopathogenic nematode Steinernema hermaphroditum.</title>
        <authorList>
            <person name="Schwarz E.M."/>
            <person name="Heppert J.K."/>
            <person name="Baniya A."/>
            <person name="Schwartz H.T."/>
            <person name="Tan C.-H."/>
            <person name="Antoshechkin I."/>
            <person name="Sternberg P.W."/>
            <person name="Goodrich-Blair H."/>
            <person name="Dillman A.R."/>
        </authorList>
    </citation>
    <scope>NUCLEOTIDE SEQUENCE</scope>
    <source>
        <strain evidence="2">PS9179</strain>
        <tissue evidence="2">Whole animal</tissue>
    </source>
</reference>
<dbReference type="AlphaFoldDB" id="A0AA39LDA8"/>
<dbReference type="PANTHER" id="PTHR47159">
    <property type="entry name" value="PROTEIN CBG07705-RELATED"/>
    <property type="match status" value="1"/>
</dbReference>
<protein>
    <recommendedName>
        <fullName evidence="1">CRAL-TRIO domain-containing protein</fullName>
    </recommendedName>
</protein>
<evidence type="ECO:0000313" key="2">
    <source>
        <dbReference type="EMBL" id="KAK0393093.1"/>
    </source>
</evidence>
<dbReference type="SUPFAM" id="SSF46938">
    <property type="entry name" value="CRAL/TRIO N-terminal domain"/>
    <property type="match status" value="1"/>
</dbReference>
<dbReference type="Proteomes" id="UP001175271">
    <property type="component" value="Unassembled WGS sequence"/>
</dbReference>
<dbReference type="Gene3D" id="2.60.120.680">
    <property type="entry name" value="GOLD domain"/>
    <property type="match status" value="1"/>
</dbReference>
<dbReference type="InterPro" id="IPR058960">
    <property type="entry name" value="Ctg-1-like_C"/>
</dbReference>
<evidence type="ECO:0000313" key="3">
    <source>
        <dbReference type="Proteomes" id="UP001175271"/>
    </source>
</evidence>
<dbReference type="Pfam" id="PF25883">
    <property type="entry name" value="F28H7_8_C"/>
    <property type="match status" value="1"/>
</dbReference>
<dbReference type="InterPro" id="IPR036273">
    <property type="entry name" value="CRAL/TRIO_N_dom_sf"/>
</dbReference>
<keyword evidence="3" id="KW-1185">Reference proteome</keyword>
<evidence type="ECO:0000259" key="1">
    <source>
        <dbReference type="PROSITE" id="PS50191"/>
    </source>
</evidence>